<dbReference type="EMBL" id="HBUE01256888">
    <property type="protein sequence ID" value="CAG6557029.1"/>
    <property type="molecule type" value="Transcribed_RNA"/>
</dbReference>
<proteinExistence type="predicted"/>
<protein>
    <submittedName>
        <fullName evidence="1">(northern house mosquito) hypothetical protein</fullName>
    </submittedName>
</protein>
<accession>A0A8D8A327</accession>
<sequence length="111" mass="12880">MEVNFGKFFCADRFNWPHTVILCQSLWGKVASFLGYGMVANKHMVKRTMPTSKETQAFLMLSHSSTRDELRGAPDRRWWPQYCDHVGLVVCVKNCFSMFSQVVRKVVLVEM</sequence>
<dbReference type="EMBL" id="HBUE01009272">
    <property type="protein sequence ID" value="CAG6447504.1"/>
    <property type="molecule type" value="Transcribed_RNA"/>
</dbReference>
<evidence type="ECO:0000313" key="1">
    <source>
        <dbReference type="EMBL" id="CAG6447502.1"/>
    </source>
</evidence>
<organism evidence="1">
    <name type="scientific">Culex pipiens</name>
    <name type="common">House mosquito</name>
    <dbReference type="NCBI Taxonomy" id="7175"/>
    <lineage>
        <taxon>Eukaryota</taxon>
        <taxon>Metazoa</taxon>
        <taxon>Ecdysozoa</taxon>
        <taxon>Arthropoda</taxon>
        <taxon>Hexapoda</taxon>
        <taxon>Insecta</taxon>
        <taxon>Pterygota</taxon>
        <taxon>Neoptera</taxon>
        <taxon>Endopterygota</taxon>
        <taxon>Diptera</taxon>
        <taxon>Nematocera</taxon>
        <taxon>Culicoidea</taxon>
        <taxon>Culicidae</taxon>
        <taxon>Culicinae</taxon>
        <taxon>Culicini</taxon>
        <taxon>Culex</taxon>
        <taxon>Culex</taxon>
    </lineage>
</organism>
<dbReference type="EMBL" id="HBUE01151887">
    <property type="protein sequence ID" value="CAG6505730.1"/>
    <property type="molecule type" value="Transcribed_RNA"/>
</dbReference>
<dbReference type="AlphaFoldDB" id="A0A8D8A327"/>
<reference evidence="1" key="1">
    <citation type="submission" date="2021-05" db="EMBL/GenBank/DDBJ databases">
        <authorList>
            <person name="Alioto T."/>
            <person name="Alioto T."/>
            <person name="Gomez Garrido J."/>
        </authorList>
    </citation>
    <scope>NUCLEOTIDE SEQUENCE</scope>
</reference>
<name>A0A8D8A327_CULPI</name>
<dbReference type="EMBL" id="HBUE01009269">
    <property type="protein sequence ID" value="CAG6447502.1"/>
    <property type="molecule type" value="Transcribed_RNA"/>
</dbReference>